<reference evidence="4" key="1">
    <citation type="journal article" date="2020" name="Stud. Mycol.">
        <title>101 Dothideomycetes genomes: a test case for predicting lifestyles and emergence of pathogens.</title>
        <authorList>
            <person name="Haridas S."/>
            <person name="Albert R."/>
            <person name="Binder M."/>
            <person name="Bloem J."/>
            <person name="Labutti K."/>
            <person name="Salamov A."/>
            <person name="Andreopoulos B."/>
            <person name="Baker S."/>
            <person name="Barry K."/>
            <person name="Bills G."/>
            <person name="Bluhm B."/>
            <person name="Cannon C."/>
            <person name="Castanera R."/>
            <person name="Culley D."/>
            <person name="Daum C."/>
            <person name="Ezra D."/>
            <person name="Gonzalez J."/>
            <person name="Henrissat B."/>
            <person name="Kuo A."/>
            <person name="Liang C."/>
            <person name="Lipzen A."/>
            <person name="Lutzoni F."/>
            <person name="Magnuson J."/>
            <person name="Mondo S."/>
            <person name="Nolan M."/>
            <person name="Ohm R."/>
            <person name="Pangilinan J."/>
            <person name="Park H.-J."/>
            <person name="Ramirez L."/>
            <person name="Alfaro M."/>
            <person name="Sun H."/>
            <person name="Tritt A."/>
            <person name="Yoshinaga Y."/>
            <person name="Zwiers L.-H."/>
            <person name="Turgeon B."/>
            <person name="Goodwin S."/>
            <person name="Spatafora J."/>
            <person name="Crous P."/>
            <person name="Grigoriev I."/>
        </authorList>
    </citation>
    <scope>NUCLEOTIDE SEQUENCE</scope>
    <source>
        <strain evidence="4">CBS 110217</strain>
    </source>
</reference>
<dbReference type="AlphaFoldDB" id="A0A9P4LRG7"/>
<feature type="compositionally biased region" description="Low complexity" evidence="1">
    <location>
        <begin position="123"/>
        <end position="148"/>
    </location>
</feature>
<dbReference type="InterPro" id="IPR003609">
    <property type="entry name" value="Pan_app"/>
</dbReference>
<dbReference type="EMBL" id="ML978161">
    <property type="protein sequence ID" value="KAF2034335.1"/>
    <property type="molecule type" value="Genomic_DNA"/>
</dbReference>
<dbReference type="Gene3D" id="3.50.4.10">
    <property type="entry name" value="Hepatocyte Growth Factor"/>
    <property type="match status" value="1"/>
</dbReference>
<evidence type="ECO:0000256" key="1">
    <source>
        <dbReference type="SAM" id="MobiDB-lite"/>
    </source>
</evidence>
<comment type="caution">
    <text evidence="4">The sequence shown here is derived from an EMBL/GenBank/DDBJ whole genome shotgun (WGS) entry which is preliminary data.</text>
</comment>
<keyword evidence="2" id="KW-0732">Signal</keyword>
<accession>A0A9P4LRG7</accession>
<evidence type="ECO:0000256" key="2">
    <source>
        <dbReference type="SAM" id="SignalP"/>
    </source>
</evidence>
<keyword evidence="5" id="KW-1185">Reference proteome</keyword>
<name>A0A9P4LRG7_9PLEO</name>
<protein>
    <recommendedName>
        <fullName evidence="3">Apple domain-containing protein</fullName>
    </recommendedName>
</protein>
<dbReference type="Proteomes" id="UP000799777">
    <property type="component" value="Unassembled WGS sequence"/>
</dbReference>
<dbReference type="OrthoDB" id="3556996at2759"/>
<feature type="chain" id="PRO_5040242343" description="Apple domain-containing protein" evidence="2">
    <location>
        <begin position="18"/>
        <end position="316"/>
    </location>
</feature>
<evidence type="ECO:0000259" key="3">
    <source>
        <dbReference type="PROSITE" id="PS50948"/>
    </source>
</evidence>
<feature type="compositionally biased region" description="Pro residues" evidence="1">
    <location>
        <begin position="90"/>
        <end position="122"/>
    </location>
</feature>
<proteinExistence type="predicted"/>
<feature type="signal peptide" evidence="2">
    <location>
        <begin position="1"/>
        <end position="17"/>
    </location>
</feature>
<organism evidence="4 5">
    <name type="scientific">Setomelanomma holmii</name>
    <dbReference type="NCBI Taxonomy" id="210430"/>
    <lineage>
        <taxon>Eukaryota</taxon>
        <taxon>Fungi</taxon>
        <taxon>Dikarya</taxon>
        <taxon>Ascomycota</taxon>
        <taxon>Pezizomycotina</taxon>
        <taxon>Dothideomycetes</taxon>
        <taxon>Pleosporomycetidae</taxon>
        <taxon>Pleosporales</taxon>
        <taxon>Pleosporineae</taxon>
        <taxon>Phaeosphaeriaceae</taxon>
        <taxon>Setomelanomma</taxon>
    </lineage>
</organism>
<evidence type="ECO:0000313" key="5">
    <source>
        <dbReference type="Proteomes" id="UP000799777"/>
    </source>
</evidence>
<dbReference type="PROSITE" id="PS50948">
    <property type="entry name" value="PAN"/>
    <property type="match status" value="1"/>
</dbReference>
<feature type="region of interest" description="Disordered" evidence="1">
    <location>
        <begin position="76"/>
        <end position="148"/>
    </location>
</feature>
<sequence length="316" mass="32311">MRLSVGVAAALAACVDAAAFQRRQRGGPDVGQCGLDAFEGHTSEALVFCSNILKSGTATETVTTGGTVTVTTTKKVTTTLYPPSNSKNPTPNPTPTPMPTPTPKPTPTPSPTLTPSPSPSPKPSSSSKPASSSPALQPSTTIITIPLPSPTSGPGCGIVAYVKSVPAYYFESSGTKNTFTACQALCKADTKCKSFGYGEANCMLFDVNAADNTNYNPTSPYTFYDVSCPAELPVRKRQLNIELPGVGGITISLGLDSPKEISSACSCFITTGPADVTVTQTSSSNVTKTATATTTVTKGPDDAAVAGNQPVDDGVA</sequence>
<feature type="domain" description="Apple" evidence="3">
    <location>
        <begin position="156"/>
        <end position="228"/>
    </location>
</feature>
<gene>
    <name evidence="4" type="ORF">EK21DRAFT_107957</name>
</gene>
<dbReference type="Pfam" id="PF00024">
    <property type="entry name" value="PAN_1"/>
    <property type="match status" value="1"/>
</dbReference>
<evidence type="ECO:0000313" key="4">
    <source>
        <dbReference type="EMBL" id="KAF2034335.1"/>
    </source>
</evidence>
<feature type="compositionally biased region" description="Low complexity" evidence="1">
    <location>
        <begin position="76"/>
        <end position="89"/>
    </location>
</feature>